<reference evidence="2" key="1">
    <citation type="submission" date="2017-08" db="EMBL/GenBank/DDBJ databases">
        <title>Genomes of multiple Clavibacter strains from different subspecies.</title>
        <authorList>
            <person name="Yuan X.-K."/>
            <person name="Li X.-S."/>
            <person name="Nie J."/>
            <person name="De Boer S.H."/>
        </authorList>
    </citation>
    <scope>NUCLEOTIDE SEQUENCE [LARGE SCALE GENOMIC DNA]</scope>
    <source>
        <strain evidence="2">ATCC 33566</strain>
    </source>
</reference>
<dbReference type="RefSeq" id="WP_094130186.1">
    <property type="nucleotide sequence ID" value="NZ_CP040788.1"/>
</dbReference>
<sequence>MGMFRVVQARPNDVDRLWSLLDEDHRERATAATAPDGDAAGTADPDPDPDPVDAVVAEPPSADRSPADALPLLEARRDRIVALVSDPGRPVLLAYSGIRAVGFALVDRNGVGGRVFTSAGWRGLGVEEEIRAAAPMLLR</sequence>
<feature type="compositionally biased region" description="Low complexity" evidence="1">
    <location>
        <begin position="52"/>
        <end position="63"/>
    </location>
</feature>
<dbReference type="OrthoDB" id="5124230at2"/>
<evidence type="ECO:0000313" key="2">
    <source>
        <dbReference type="EMBL" id="OQJ63787.1"/>
    </source>
</evidence>
<dbReference type="Proteomes" id="UP000215316">
    <property type="component" value="Unassembled WGS sequence"/>
</dbReference>
<name>A0A225CAK7_9MICO</name>
<evidence type="ECO:0000256" key="1">
    <source>
        <dbReference type="SAM" id="MobiDB-lite"/>
    </source>
</evidence>
<proteinExistence type="predicted"/>
<dbReference type="EMBL" id="MZMQ01000001">
    <property type="protein sequence ID" value="OQJ63787.1"/>
    <property type="molecule type" value="Genomic_DNA"/>
</dbReference>
<keyword evidence="3" id="KW-1185">Reference proteome</keyword>
<accession>A0A225CAK7</accession>
<feature type="region of interest" description="Disordered" evidence="1">
    <location>
        <begin position="27"/>
        <end position="69"/>
    </location>
</feature>
<protein>
    <recommendedName>
        <fullName evidence="4">GNAT family N-acetyltransferase</fullName>
    </recommendedName>
</protein>
<gene>
    <name evidence="2" type="ORF">B5P24_12690</name>
</gene>
<comment type="caution">
    <text evidence="2">The sequence shown here is derived from an EMBL/GenBank/DDBJ whole genome shotgun (WGS) entry which is preliminary data.</text>
</comment>
<evidence type="ECO:0000313" key="3">
    <source>
        <dbReference type="Proteomes" id="UP000215316"/>
    </source>
</evidence>
<feature type="compositionally biased region" description="Low complexity" evidence="1">
    <location>
        <begin position="30"/>
        <end position="44"/>
    </location>
</feature>
<dbReference type="AlphaFoldDB" id="A0A225CAK7"/>
<evidence type="ECO:0008006" key="4">
    <source>
        <dbReference type="Google" id="ProtNLM"/>
    </source>
</evidence>
<organism evidence="2 3">
    <name type="scientific">Clavibacter tessellarius</name>
    <dbReference type="NCBI Taxonomy" id="31965"/>
    <lineage>
        <taxon>Bacteria</taxon>
        <taxon>Bacillati</taxon>
        <taxon>Actinomycetota</taxon>
        <taxon>Actinomycetes</taxon>
        <taxon>Micrococcales</taxon>
        <taxon>Microbacteriaceae</taxon>
        <taxon>Clavibacter</taxon>
    </lineage>
</organism>